<organism evidence="1 2">
    <name type="scientific">Dichomitus squalens (strain LYAD-421)</name>
    <name type="common">Western red white-rot fungus</name>
    <dbReference type="NCBI Taxonomy" id="732165"/>
    <lineage>
        <taxon>Eukaryota</taxon>
        <taxon>Fungi</taxon>
        <taxon>Dikarya</taxon>
        <taxon>Basidiomycota</taxon>
        <taxon>Agaricomycotina</taxon>
        <taxon>Agaricomycetes</taxon>
        <taxon>Polyporales</taxon>
        <taxon>Polyporaceae</taxon>
        <taxon>Dichomitus</taxon>
    </lineage>
</organism>
<dbReference type="RefSeq" id="XP_007365885.1">
    <property type="nucleotide sequence ID" value="XM_007365823.1"/>
</dbReference>
<gene>
    <name evidence="1" type="ORF">DICSQDRAFT_30136</name>
</gene>
<accession>R7T0C4</accession>
<sequence length="196" mass="22932">AQKALNAMADELADLGVALPSTYHSKIRQHPDMRQAVQTELALREGQADEALDELRLHIATFESLEKRKRQGSGIRHNTVLDGRLQKKRQAQHRAKDRYRALRDIMLVLGMPNDHKKFRILNDEDLRAFTLTTVEQQLGDSYRLPSWIWGDFSFVNQVKAGEMRSFLEASMRVHWFKHNALTQRWTEELKTRREEI</sequence>
<proteinExistence type="predicted"/>
<feature type="non-terminal residue" evidence="1">
    <location>
        <position position="196"/>
    </location>
</feature>
<dbReference type="EMBL" id="JH719410">
    <property type="protein sequence ID" value="EJF61440.1"/>
    <property type="molecule type" value="Genomic_DNA"/>
</dbReference>
<dbReference type="OMA" id="LAFCSHE"/>
<dbReference type="OrthoDB" id="2753193at2759"/>
<dbReference type="KEGG" id="dsq:DICSQDRAFT_30136"/>
<evidence type="ECO:0000313" key="1">
    <source>
        <dbReference type="EMBL" id="EJF61440.1"/>
    </source>
</evidence>
<dbReference type="AlphaFoldDB" id="R7T0C4"/>
<dbReference type="HOGENOM" id="CLU_1393160_0_0_1"/>
<protein>
    <submittedName>
        <fullName evidence="1">Uncharacterized protein</fullName>
    </submittedName>
</protein>
<dbReference type="GeneID" id="18841734"/>
<reference evidence="1 2" key="1">
    <citation type="journal article" date="2012" name="Science">
        <title>The Paleozoic origin of enzymatic lignin decomposition reconstructed from 31 fungal genomes.</title>
        <authorList>
            <person name="Floudas D."/>
            <person name="Binder M."/>
            <person name="Riley R."/>
            <person name="Barry K."/>
            <person name="Blanchette R.A."/>
            <person name="Henrissat B."/>
            <person name="Martinez A.T."/>
            <person name="Otillar R."/>
            <person name="Spatafora J.W."/>
            <person name="Yadav J.S."/>
            <person name="Aerts A."/>
            <person name="Benoit I."/>
            <person name="Boyd A."/>
            <person name="Carlson A."/>
            <person name="Copeland A."/>
            <person name="Coutinho P.M."/>
            <person name="de Vries R.P."/>
            <person name="Ferreira P."/>
            <person name="Findley K."/>
            <person name="Foster B."/>
            <person name="Gaskell J."/>
            <person name="Glotzer D."/>
            <person name="Gorecki P."/>
            <person name="Heitman J."/>
            <person name="Hesse C."/>
            <person name="Hori C."/>
            <person name="Igarashi K."/>
            <person name="Jurgens J.A."/>
            <person name="Kallen N."/>
            <person name="Kersten P."/>
            <person name="Kohler A."/>
            <person name="Kuees U."/>
            <person name="Kumar T.K.A."/>
            <person name="Kuo A."/>
            <person name="LaButti K."/>
            <person name="Larrondo L.F."/>
            <person name="Lindquist E."/>
            <person name="Ling A."/>
            <person name="Lombard V."/>
            <person name="Lucas S."/>
            <person name="Lundell T."/>
            <person name="Martin R."/>
            <person name="McLaughlin D.J."/>
            <person name="Morgenstern I."/>
            <person name="Morin E."/>
            <person name="Murat C."/>
            <person name="Nagy L.G."/>
            <person name="Nolan M."/>
            <person name="Ohm R.A."/>
            <person name="Patyshakuliyeva A."/>
            <person name="Rokas A."/>
            <person name="Ruiz-Duenas F.J."/>
            <person name="Sabat G."/>
            <person name="Salamov A."/>
            <person name="Samejima M."/>
            <person name="Schmutz J."/>
            <person name="Slot J.C."/>
            <person name="St John F."/>
            <person name="Stenlid J."/>
            <person name="Sun H."/>
            <person name="Sun S."/>
            <person name="Syed K."/>
            <person name="Tsang A."/>
            <person name="Wiebenga A."/>
            <person name="Young D."/>
            <person name="Pisabarro A."/>
            <person name="Eastwood D.C."/>
            <person name="Martin F."/>
            <person name="Cullen D."/>
            <person name="Grigoriev I.V."/>
            <person name="Hibbett D.S."/>
        </authorList>
    </citation>
    <scope>NUCLEOTIDE SEQUENCE [LARGE SCALE GENOMIC DNA]</scope>
    <source>
        <strain evidence="1 2">LYAD-421 SS1</strain>
    </source>
</reference>
<name>R7T0C4_DICSQ</name>
<dbReference type="Proteomes" id="UP000053319">
    <property type="component" value="Unassembled WGS sequence"/>
</dbReference>
<evidence type="ECO:0000313" key="2">
    <source>
        <dbReference type="Proteomes" id="UP000053319"/>
    </source>
</evidence>
<feature type="non-terminal residue" evidence="1">
    <location>
        <position position="1"/>
    </location>
</feature>